<accession>A0AA50QAX6</accession>
<dbReference type="Pfam" id="PF05930">
    <property type="entry name" value="Phage_AlpA"/>
    <property type="match status" value="1"/>
</dbReference>
<dbReference type="AlphaFoldDB" id="A0AA50QAX6"/>
<evidence type="ECO:0000313" key="2">
    <source>
        <dbReference type="Proteomes" id="UP001223802"/>
    </source>
</evidence>
<dbReference type="FunFam" id="1.10.238.160:FF:000002">
    <property type="entry name" value="Predicted transcriptional regulator"/>
    <property type="match status" value="1"/>
</dbReference>
<name>A0AA50QAX6_9GAMM</name>
<proteinExistence type="predicted"/>
<dbReference type="SUPFAM" id="SSF46955">
    <property type="entry name" value="Putative DNA-binding domain"/>
    <property type="match status" value="1"/>
</dbReference>
<dbReference type="PANTHER" id="PTHR36154">
    <property type="entry name" value="DNA-BINDING TRANSCRIPTIONAL ACTIVATOR ALPA"/>
    <property type="match status" value="1"/>
</dbReference>
<dbReference type="KEGG" id="ope:PU634_03815"/>
<dbReference type="PANTHER" id="PTHR36154:SF1">
    <property type="entry name" value="DNA-BINDING TRANSCRIPTIONAL ACTIVATOR ALPA"/>
    <property type="match status" value="1"/>
</dbReference>
<sequence length="67" mass="7691">MRLIKLKEVMDCTGLARSTIYKFISEDSFPKPVPLGERAVAWIEGEIQEWILERIALRDGTTTKPNQ</sequence>
<dbReference type="InterPro" id="IPR009061">
    <property type="entry name" value="DNA-bd_dom_put_sf"/>
</dbReference>
<dbReference type="InterPro" id="IPR052931">
    <property type="entry name" value="Prophage_regulatory_activator"/>
</dbReference>
<organism evidence="1 2">
    <name type="scientific">Oceanimonas pelagia</name>
    <dbReference type="NCBI Taxonomy" id="3028314"/>
    <lineage>
        <taxon>Bacteria</taxon>
        <taxon>Pseudomonadati</taxon>
        <taxon>Pseudomonadota</taxon>
        <taxon>Gammaproteobacteria</taxon>
        <taxon>Aeromonadales</taxon>
        <taxon>Aeromonadaceae</taxon>
        <taxon>Oceanimonas</taxon>
    </lineage>
</organism>
<dbReference type="RefSeq" id="WP_306762737.1">
    <property type="nucleotide sequence ID" value="NZ_CP118224.1"/>
</dbReference>
<dbReference type="Proteomes" id="UP001223802">
    <property type="component" value="Chromosome"/>
</dbReference>
<dbReference type="Gene3D" id="1.10.238.160">
    <property type="match status" value="1"/>
</dbReference>
<evidence type="ECO:0000313" key="1">
    <source>
        <dbReference type="EMBL" id="WMC11498.1"/>
    </source>
</evidence>
<protein>
    <submittedName>
        <fullName evidence="1">AlpA family transcriptional regulator</fullName>
    </submittedName>
</protein>
<reference evidence="1 2" key="1">
    <citation type="submission" date="2023-02" db="EMBL/GenBank/DDBJ databases">
        <title>Complete genome sequence of a novel bacterium Oceanimonas sp. NTOU-MSR1 isolated from marine coast sediment.</title>
        <authorList>
            <person name="Yang H.-T."/>
            <person name="Chen Y.-L."/>
            <person name="Ho Y.-N."/>
        </authorList>
    </citation>
    <scope>NUCLEOTIDE SEQUENCE [LARGE SCALE GENOMIC DNA]</scope>
    <source>
        <strain evidence="1 2">NTOU-MSR1</strain>
    </source>
</reference>
<gene>
    <name evidence="1" type="ORF">PU634_03815</name>
</gene>
<keyword evidence="2" id="KW-1185">Reference proteome</keyword>
<dbReference type="EMBL" id="CP118224">
    <property type="protein sequence ID" value="WMC11498.1"/>
    <property type="molecule type" value="Genomic_DNA"/>
</dbReference>
<dbReference type="InterPro" id="IPR010260">
    <property type="entry name" value="AlpA"/>
</dbReference>